<reference evidence="2" key="1">
    <citation type="submission" date="2018-04" db="EMBL/GenBank/DDBJ databases">
        <title>Whole genome sequencing of Hypsizygus marmoreus.</title>
        <authorList>
            <person name="Choi I.-G."/>
            <person name="Min B."/>
            <person name="Kim J.-G."/>
            <person name="Kim S."/>
            <person name="Oh Y.-L."/>
            <person name="Kong W.-S."/>
            <person name="Park H."/>
            <person name="Jeong J."/>
            <person name="Song E.-S."/>
        </authorList>
    </citation>
    <scope>NUCLEOTIDE SEQUENCE [LARGE SCALE GENOMIC DNA]</scope>
    <source>
        <strain evidence="2">51987-8</strain>
    </source>
</reference>
<keyword evidence="1" id="KW-0175">Coiled coil</keyword>
<sequence length="169" mass="19670">MPQCYLLVGLPLPLSHTASWDALWKQVNDLCAIADAILVQIQCDYAQMQLMDSENKRPWQCAYYKEQKKAKRLEMDGHLWHMTGEKSLDALAHAEWVACMKEFFKEMGLKEQQKEISNQIKYVALAEKVLKAEQKRAEAEVEKKQKEEKACVQAKKVAEKVQKAEERQW</sequence>
<organism evidence="2 3">
    <name type="scientific">Hypsizygus marmoreus</name>
    <name type="common">White beech mushroom</name>
    <name type="synonym">Agaricus marmoreus</name>
    <dbReference type="NCBI Taxonomy" id="39966"/>
    <lineage>
        <taxon>Eukaryota</taxon>
        <taxon>Fungi</taxon>
        <taxon>Dikarya</taxon>
        <taxon>Basidiomycota</taxon>
        <taxon>Agaricomycotina</taxon>
        <taxon>Agaricomycetes</taxon>
        <taxon>Agaricomycetidae</taxon>
        <taxon>Agaricales</taxon>
        <taxon>Tricholomatineae</taxon>
        <taxon>Lyophyllaceae</taxon>
        <taxon>Hypsizygus</taxon>
    </lineage>
</organism>
<keyword evidence="3" id="KW-1185">Reference proteome</keyword>
<accession>A0A369JJM9</accession>
<protein>
    <submittedName>
        <fullName evidence="2">Uncharacterized protein</fullName>
    </submittedName>
</protein>
<evidence type="ECO:0000313" key="2">
    <source>
        <dbReference type="EMBL" id="RDB20615.1"/>
    </source>
</evidence>
<gene>
    <name evidence="2" type="ORF">Hypma_012314</name>
</gene>
<name>A0A369JJM9_HYPMA</name>
<dbReference type="InParanoid" id="A0A369JJM9"/>
<feature type="coiled-coil region" evidence="1">
    <location>
        <begin position="122"/>
        <end position="150"/>
    </location>
</feature>
<dbReference type="AlphaFoldDB" id="A0A369JJM9"/>
<dbReference type="Proteomes" id="UP000076154">
    <property type="component" value="Unassembled WGS sequence"/>
</dbReference>
<dbReference type="OrthoDB" id="3066072at2759"/>
<comment type="caution">
    <text evidence="2">The sequence shown here is derived from an EMBL/GenBank/DDBJ whole genome shotgun (WGS) entry which is preliminary data.</text>
</comment>
<proteinExistence type="predicted"/>
<evidence type="ECO:0000256" key="1">
    <source>
        <dbReference type="SAM" id="Coils"/>
    </source>
</evidence>
<evidence type="ECO:0000313" key="3">
    <source>
        <dbReference type="Proteomes" id="UP000076154"/>
    </source>
</evidence>
<dbReference type="EMBL" id="LUEZ02000058">
    <property type="protein sequence ID" value="RDB20615.1"/>
    <property type="molecule type" value="Genomic_DNA"/>
</dbReference>